<dbReference type="InterPro" id="IPR025665">
    <property type="entry name" value="Beta-barrel_OMP_2"/>
</dbReference>
<keyword evidence="2" id="KW-1133">Transmembrane helix</keyword>
<dbReference type="Pfam" id="PF13568">
    <property type="entry name" value="OMP_b-brl_2"/>
    <property type="match status" value="1"/>
</dbReference>
<dbReference type="OrthoDB" id="1150526at2"/>
<keyword evidence="2" id="KW-0472">Membrane</keyword>
<sequence length="419" mass="46271">MKEEWLDKLQTRIQHEYDVKAPEGLLDDIKREMAHRGVTPAHSSTQKHARIIPLWGYRAASVAAIVAIGLYLGYILVDHSYLPNQTATTLGNKITPASKVQTISSSINNSTPSIAKLVASIFKETPKHLTHHTQLAYVPNNTIEEGITANDKVIESQQVTNNTEQETPVTTDNHQPTKQQSRGKQGTSSISHTGNNAPSSRFSFGTSYNATAGTTTSAERPFLPVANPYGDYNPVFAGNNIQGTEGARTHTKHHQPIKYGISVRYNINKHWSVQTGLTYSYLSSDFSHGNEGERRVAEQKLHYVGLPINASYSFVKKHNFNVYATVGGEVEKLVKGELKQAVDRTNPTLSPNTTIKEHRPVFSVNAAIGAEYRVTKDVSAYIEPGVSHHFNNGSDVENIYKAKPTNFNLNIGIRVNLNK</sequence>
<dbReference type="Proteomes" id="UP000003327">
    <property type="component" value="Unassembled WGS sequence"/>
</dbReference>
<reference evidence="4 5" key="1">
    <citation type="submission" date="2009-09" db="EMBL/GenBank/DDBJ databases">
        <authorList>
            <person name="Weinstock G."/>
            <person name="Sodergren E."/>
            <person name="Clifton S."/>
            <person name="Fulton L."/>
            <person name="Fulton B."/>
            <person name="Courtney L."/>
            <person name="Fronick C."/>
            <person name="Harrison M."/>
            <person name="Strong C."/>
            <person name="Farmer C."/>
            <person name="Delahaunty K."/>
            <person name="Markovic C."/>
            <person name="Hall O."/>
            <person name="Minx P."/>
            <person name="Tomlinson C."/>
            <person name="Mitreva M."/>
            <person name="Nelson J."/>
            <person name="Hou S."/>
            <person name="Wollam A."/>
            <person name="Pepin K.H."/>
            <person name="Johnson M."/>
            <person name="Bhonagiri V."/>
            <person name="Nash W.E."/>
            <person name="Warren W."/>
            <person name="Chinwalla A."/>
            <person name="Mardis E.R."/>
            <person name="Wilson R.K."/>
        </authorList>
    </citation>
    <scope>NUCLEOTIDE SEQUENCE [LARGE SCALE GENOMIC DNA]</scope>
    <source>
        <strain evidence="4 5">F0319</strain>
    </source>
</reference>
<organism evidence="4 5">
    <name type="scientific">Prevotella veroralis F0319</name>
    <dbReference type="NCBI Taxonomy" id="649761"/>
    <lineage>
        <taxon>Bacteria</taxon>
        <taxon>Pseudomonadati</taxon>
        <taxon>Bacteroidota</taxon>
        <taxon>Bacteroidia</taxon>
        <taxon>Bacteroidales</taxon>
        <taxon>Prevotellaceae</taxon>
        <taxon>Prevotella</taxon>
    </lineage>
</organism>
<accession>C9MTD1</accession>
<name>C9MTD1_9BACT</name>
<dbReference type="HOGENOM" id="CLU_050662_1_0_10"/>
<dbReference type="Gene3D" id="2.40.160.20">
    <property type="match status" value="1"/>
</dbReference>
<keyword evidence="5" id="KW-1185">Reference proteome</keyword>
<evidence type="ECO:0000259" key="3">
    <source>
        <dbReference type="Pfam" id="PF13568"/>
    </source>
</evidence>
<feature type="region of interest" description="Disordered" evidence="1">
    <location>
        <begin position="159"/>
        <end position="205"/>
    </location>
</feature>
<dbReference type="eggNOG" id="COG1595">
    <property type="taxonomic scope" value="Bacteria"/>
</dbReference>
<dbReference type="InterPro" id="IPR011250">
    <property type="entry name" value="OMP/PagP_B-barrel"/>
</dbReference>
<dbReference type="EMBL" id="ACVA01000072">
    <property type="protein sequence ID" value="EEX17326.1"/>
    <property type="molecule type" value="Genomic_DNA"/>
</dbReference>
<evidence type="ECO:0000256" key="2">
    <source>
        <dbReference type="SAM" id="Phobius"/>
    </source>
</evidence>
<protein>
    <recommendedName>
        <fullName evidence="3">Outer membrane protein beta-barrel domain-containing protein</fullName>
    </recommendedName>
</protein>
<dbReference type="RefSeq" id="WP_004384589.1">
    <property type="nucleotide sequence ID" value="NZ_GG698718.1"/>
</dbReference>
<feature type="transmembrane region" description="Helical" evidence="2">
    <location>
        <begin position="55"/>
        <end position="77"/>
    </location>
</feature>
<dbReference type="STRING" id="649761.HMPREF0973_02904"/>
<dbReference type="AlphaFoldDB" id="C9MTD1"/>
<gene>
    <name evidence="4" type="ORF">HMPREF0973_02904</name>
</gene>
<comment type="caution">
    <text evidence="4">The sequence shown here is derived from an EMBL/GenBank/DDBJ whole genome shotgun (WGS) entry which is preliminary data.</text>
</comment>
<evidence type="ECO:0000313" key="5">
    <source>
        <dbReference type="Proteomes" id="UP000003327"/>
    </source>
</evidence>
<dbReference type="SUPFAM" id="SSF56925">
    <property type="entry name" value="OMPA-like"/>
    <property type="match status" value="1"/>
</dbReference>
<keyword evidence="2" id="KW-0812">Transmembrane</keyword>
<evidence type="ECO:0000256" key="1">
    <source>
        <dbReference type="SAM" id="MobiDB-lite"/>
    </source>
</evidence>
<feature type="domain" description="Outer membrane protein beta-barrel" evidence="3">
    <location>
        <begin position="253"/>
        <end position="376"/>
    </location>
</feature>
<evidence type="ECO:0000313" key="4">
    <source>
        <dbReference type="EMBL" id="EEX17326.1"/>
    </source>
</evidence>
<proteinExistence type="predicted"/>